<feature type="region of interest" description="Disordered" evidence="1">
    <location>
        <begin position="199"/>
        <end position="227"/>
    </location>
</feature>
<dbReference type="AlphaFoldDB" id="A0A0C9XCC9"/>
<evidence type="ECO:0000313" key="2">
    <source>
        <dbReference type="EMBL" id="KIJ99198.1"/>
    </source>
</evidence>
<gene>
    <name evidence="2" type="ORF">K443DRAFT_179166</name>
</gene>
<reference evidence="3" key="2">
    <citation type="submission" date="2015-01" db="EMBL/GenBank/DDBJ databases">
        <title>Evolutionary Origins and Diversification of the Mycorrhizal Mutualists.</title>
        <authorList>
            <consortium name="DOE Joint Genome Institute"/>
            <consortium name="Mycorrhizal Genomics Consortium"/>
            <person name="Kohler A."/>
            <person name="Kuo A."/>
            <person name="Nagy L.G."/>
            <person name="Floudas D."/>
            <person name="Copeland A."/>
            <person name="Barry K.W."/>
            <person name="Cichocki N."/>
            <person name="Veneault-Fourrey C."/>
            <person name="LaButti K."/>
            <person name="Lindquist E.A."/>
            <person name="Lipzen A."/>
            <person name="Lundell T."/>
            <person name="Morin E."/>
            <person name="Murat C."/>
            <person name="Riley R."/>
            <person name="Ohm R."/>
            <person name="Sun H."/>
            <person name="Tunlid A."/>
            <person name="Henrissat B."/>
            <person name="Grigoriev I.V."/>
            <person name="Hibbett D.S."/>
            <person name="Martin F."/>
        </authorList>
    </citation>
    <scope>NUCLEOTIDE SEQUENCE [LARGE SCALE GENOMIC DNA]</scope>
    <source>
        <strain evidence="3">LaAM-08-1</strain>
    </source>
</reference>
<evidence type="ECO:0000256" key="1">
    <source>
        <dbReference type="SAM" id="MobiDB-lite"/>
    </source>
</evidence>
<keyword evidence="3" id="KW-1185">Reference proteome</keyword>
<feature type="compositionally biased region" description="Polar residues" evidence="1">
    <location>
        <begin position="215"/>
        <end position="227"/>
    </location>
</feature>
<proteinExistence type="predicted"/>
<accession>A0A0C9XCC9</accession>
<name>A0A0C9XCC9_9AGAR</name>
<organism evidence="2 3">
    <name type="scientific">Laccaria amethystina LaAM-08-1</name>
    <dbReference type="NCBI Taxonomy" id="1095629"/>
    <lineage>
        <taxon>Eukaryota</taxon>
        <taxon>Fungi</taxon>
        <taxon>Dikarya</taxon>
        <taxon>Basidiomycota</taxon>
        <taxon>Agaricomycotina</taxon>
        <taxon>Agaricomycetes</taxon>
        <taxon>Agaricomycetidae</taxon>
        <taxon>Agaricales</taxon>
        <taxon>Agaricineae</taxon>
        <taxon>Hydnangiaceae</taxon>
        <taxon>Laccaria</taxon>
    </lineage>
</organism>
<dbReference type="Proteomes" id="UP000054477">
    <property type="component" value="Unassembled WGS sequence"/>
</dbReference>
<evidence type="ECO:0000313" key="3">
    <source>
        <dbReference type="Proteomes" id="UP000054477"/>
    </source>
</evidence>
<dbReference type="EMBL" id="KN838652">
    <property type="protein sequence ID" value="KIJ99198.1"/>
    <property type="molecule type" value="Genomic_DNA"/>
</dbReference>
<sequence>MASDQRDLRNRRYFPLFQSFYRPPCVFLISILFKNPSNTPAPTSSKPHESYFCEEQYISKFMLRKSYGSDLRLPCVHPTNASRQKVFGVTQQELAEFLATVRKFMKQFLEVTLPTTAQEARLIQVENAVKEEYPEMFGSDEYKMWYLRQYIYSHHSATRSAYYRRLKKKGEMVDGRRRAQIGGHAVTTVGEGGTSVAGGHLEISHAPAGHPYNSPMRQSQSGDQQPL</sequence>
<dbReference type="HOGENOM" id="CLU_1219851_0_0_1"/>
<protein>
    <submittedName>
        <fullName evidence="2">Uncharacterized protein</fullName>
    </submittedName>
</protein>
<reference evidence="2 3" key="1">
    <citation type="submission" date="2014-04" db="EMBL/GenBank/DDBJ databases">
        <authorList>
            <consortium name="DOE Joint Genome Institute"/>
            <person name="Kuo A."/>
            <person name="Kohler A."/>
            <person name="Nagy L.G."/>
            <person name="Floudas D."/>
            <person name="Copeland A."/>
            <person name="Barry K.W."/>
            <person name="Cichocki N."/>
            <person name="Veneault-Fourrey C."/>
            <person name="LaButti K."/>
            <person name="Lindquist E.A."/>
            <person name="Lipzen A."/>
            <person name="Lundell T."/>
            <person name="Morin E."/>
            <person name="Murat C."/>
            <person name="Sun H."/>
            <person name="Tunlid A."/>
            <person name="Henrissat B."/>
            <person name="Grigoriev I.V."/>
            <person name="Hibbett D.S."/>
            <person name="Martin F."/>
            <person name="Nordberg H.P."/>
            <person name="Cantor M.N."/>
            <person name="Hua S.X."/>
        </authorList>
    </citation>
    <scope>NUCLEOTIDE SEQUENCE [LARGE SCALE GENOMIC DNA]</scope>
    <source>
        <strain evidence="2 3">LaAM-08-1</strain>
    </source>
</reference>